<dbReference type="Pfam" id="PF03517">
    <property type="entry name" value="Voldacs"/>
    <property type="match status" value="1"/>
</dbReference>
<keyword evidence="5" id="KW-0963">Cytoplasm</keyword>
<evidence type="ECO:0000256" key="4">
    <source>
        <dbReference type="ARBA" id="ARBA00015653"/>
    </source>
</evidence>
<dbReference type="InterPro" id="IPR011993">
    <property type="entry name" value="PH-like_dom_sf"/>
</dbReference>
<dbReference type="GO" id="GO:0006821">
    <property type="term" value="P:chloride transport"/>
    <property type="evidence" value="ECO:0007669"/>
    <property type="project" value="InterPro"/>
</dbReference>
<dbReference type="OrthoDB" id="19714at2759"/>
<name>A0A7I8VQ44_9ANNE</name>
<sequence length="198" mass="21688">MILEAVDKPLEGIVHEERDVTVYFQRGGSVGKGTLYIAENELTWQTDDNKGFSLQWPDVSLHAILTEVTADFPHQCVMVVATVDLDEKEEAGDDSASEKSVDAEVVTTFQLVPDSVQKLEPIYKAMCECVALHPCSDGEEDDEEDNEGNDNDENWEADPNGTADETEKAETMDDLPTGDSGPNGSAEPMEQGQFDDAE</sequence>
<evidence type="ECO:0000256" key="5">
    <source>
        <dbReference type="ARBA" id="ARBA00022490"/>
    </source>
</evidence>
<comment type="function">
    <text evidence="7">Involved in both the assembly of spliceosomal snRNPs and the methylation of Sm proteins. Chaperone that regulates the assembly of spliceosomal U1, U2, U4 and U5 small nuclear ribonucleoproteins (snRNPs), the building blocks of the spliceosome, and thereby plays an important role in the splicing of cellular pre-mRNAs. Most spliceosomal snRNPs contain a common set of Sm proteins SNRPB, SNRPD1, SNRPD2, SNRPD3, SNRPE, SNRPF and SNRPG that assemble in a heptameric protein ring on the Sm site of the small nuclear RNA to form the core snRNP (Sm core). In the cytosol, the Sm proteins SNRPD1, SNRPD2, SNRPE, SNRPF and SNRPG are trapped in an inactive 6S pICln-Sm complex by the chaperone CLNS1A that controls the assembly of the core snRNP. Dissociation by the SMN complex of CLNS1A from the trapped Sm proteins and their transfer to an SMN-Sm complex triggers the assembly of core snRNPs and their transport to the nucleus.</text>
</comment>
<accession>A0A7I8VQ44</accession>
<evidence type="ECO:0000256" key="2">
    <source>
        <dbReference type="ARBA" id="ARBA00004496"/>
    </source>
</evidence>
<evidence type="ECO:0000313" key="10">
    <source>
        <dbReference type="Proteomes" id="UP000549394"/>
    </source>
</evidence>
<feature type="region of interest" description="Disordered" evidence="8">
    <location>
        <begin position="136"/>
        <end position="198"/>
    </location>
</feature>
<evidence type="ECO:0000313" key="9">
    <source>
        <dbReference type="EMBL" id="CAD5118210.1"/>
    </source>
</evidence>
<gene>
    <name evidence="9" type="ORF">DGYR_LOCUS6626</name>
</gene>
<reference evidence="9 10" key="1">
    <citation type="submission" date="2020-08" db="EMBL/GenBank/DDBJ databases">
        <authorList>
            <person name="Hejnol A."/>
        </authorList>
    </citation>
    <scope>NUCLEOTIDE SEQUENCE [LARGE SCALE GENOMIC DNA]</scope>
</reference>
<dbReference type="Gene3D" id="2.30.29.30">
    <property type="entry name" value="Pleckstrin-homology domain (PH domain)/Phosphotyrosine-binding domain (PTB)"/>
    <property type="match status" value="1"/>
</dbReference>
<feature type="compositionally biased region" description="Acidic residues" evidence="8">
    <location>
        <begin position="137"/>
        <end position="156"/>
    </location>
</feature>
<comment type="caution">
    <text evidence="9">The sequence shown here is derived from an EMBL/GenBank/DDBJ whole genome shotgun (WGS) entry which is preliminary data.</text>
</comment>
<keyword evidence="6" id="KW-0539">Nucleus</keyword>
<dbReference type="GO" id="GO:0034709">
    <property type="term" value="C:methylosome"/>
    <property type="evidence" value="ECO:0007669"/>
    <property type="project" value="InterPro"/>
</dbReference>
<dbReference type="InterPro" id="IPR003521">
    <property type="entry name" value="ICln"/>
</dbReference>
<keyword evidence="10" id="KW-1185">Reference proteome</keyword>
<evidence type="ECO:0000256" key="3">
    <source>
        <dbReference type="ARBA" id="ARBA00007054"/>
    </source>
</evidence>
<dbReference type="GO" id="GO:0005829">
    <property type="term" value="C:cytosol"/>
    <property type="evidence" value="ECO:0007669"/>
    <property type="project" value="InterPro"/>
</dbReference>
<comment type="similarity">
    <text evidence="3">Belongs to the pICln (TC 1.A.47) family.</text>
</comment>
<dbReference type="AlphaFoldDB" id="A0A7I8VQ44"/>
<evidence type="ECO:0000256" key="8">
    <source>
        <dbReference type="SAM" id="MobiDB-lite"/>
    </source>
</evidence>
<dbReference type="GO" id="GO:0006884">
    <property type="term" value="P:cell volume homeostasis"/>
    <property type="evidence" value="ECO:0007669"/>
    <property type="project" value="InterPro"/>
</dbReference>
<dbReference type="GO" id="GO:0005681">
    <property type="term" value="C:spliceosomal complex"/>
    <property type="evidence" value="ECO:0007669"/>
    <property type="project" value="TreeGrafter"/>
</dbReference>
<evidence type="ECO:0000256" key="1">
    <source>
        <dbReference type="ARBA" id="ARBA00004123"/>
    </source>
</evidence>
<comment type="subcellular location">
    <subcellularLocation>
        <location evidence="2">Cytoplasm</location>
    </subcellularLocation>
    <subcellularLocation>
        <location evidence="1">Nucleus</location>
    </subcellularLocation>
</comment>
<dbReference type="PANTHER" id="PTHR21399:SF0">
    <property type="entry name" value="METHYLOSOME SUBUNIT PICLN"/>
    <property type="match status" value="1"/>
</dbReference>
<dbReference type="PANTHER" id="PTHR21399">
    <property type="entry name" value="CHLORIDE CONDUCTANCE REGULATORY PROTEIN ICLN"/>
    <property type="match status" value="1"/>
</dbReference>
<protein>
    <recommendedName>
        <fullName evidence="4">Methylosome subunit pICln</fullName>
    </recommendedName>
</protein>
<dbReference type="Proteomes" id="UP000549394">
    <property type="component" value="Unassembled WGS sequence"/>
</dbReference>
<dbReference type="PRINTS" id="PR01348">
    <property type="entry name" value="ICLNCHANNEL"/>
</dbReference>
<proteinExistence type="inferred from homology"/>
<dbReference type="GO" id="GO:0000387">
    <property type="term" value="P:spliceosomal snRNP assembly"/>
    <property type="evidence" value="ECO:0007669"/>
    <property type="project" value="InterPro"/>
</dbReference>
<dbReference type="GO" id="GO:0034715">
    <property type="term" value="C:pICln-Sm protein complex"/>
    <property type="evidence" value="ECO:0007669"/>
    <property type="project" value="InterPro"/>
</dbReference>
<organism evidence="9 10">
    <name type="scientific">Dimorphilus gyrociliatus</name>
    <dbReference type="NCBI Taxonomy" id="2664684"/>
    <lineage>
        <taxon>Eukaryota</taxon>
        <taxon>Metazoa</taxon>
        <taxon>Spiralia</taxon>
        <taxon>Lophotrochozoa</taxon>
        <taxon>Annelida</taxon>
        <taxon>Polychaeta</taxon>
        <taxon>Polychaeta incertae sedis</taxon>
        <taxon>Dinophilidae</taxon>
        <taxon>Dimorphilus</taxon>
    </lineage>
</organism>
<dbReference type="EMBL" id="CAJFCJ010000008">
    <property type="protein sequence ID" value="CAD5118210.1"/>
    <property type="molecule type" value="Genomic_DNA"/>
</dbReference>
<dbReference type="GO" id="GO:0005886">
    <property type="term" value="C:plasma membrane"/>
    <property type="evidence" value="ECO:0007669"/>
    <property type="project" value="InterPro"/>
</dbReference>
<dbReference type="InterPro" id="IPR039924">
    <property type="entry name" value="ICln/Lot5/Saf5"/>
</dbReference>
<evidence type="ECO:0000256" key="7">
    <source>
        <dbReference type="ARBA" id="ARBA00045890"/>
    </source>
</evidence>
<evidence type="ECO:0000256" key="6">
    <source>
        <dbReference type="ARBA" id="ARBA00023242"/>
    </source>
</evidence>
<dbReference type="GO" id="GO:0045292">
    <property type="term" value="P:mRNA cis splicing, via spliceosome"/>
    <property type="evidence" value="ECO:0007669"/>
    <property type="project" value="TreeGrafter"/>
</dbReference>